<evidence type="ECO:0000313" key="5">
    <source>
        <dbReference type="EMBL" id="MFC3886727.1"/>
    </source>
</evidence>
<dbReference type="EMBL" id="JBHRZT010000073">
    <property type="protein sequence ID" value="MFC3886727.1"/>
    <property type="molecule type" value="Genomic_DNA"/>
</dbReference>
<dbReference type="Gene3D" id="1.10.10.10">
    <property type="entry name" value="Winged helix-like DNA-binding domain superfamily/Winged helix DNA-binding domain"/>
    <property type="match status" value="1"/>
</dbReference>
<dbReference type="InterPro" id="IPR050684">
    <property type="entry name" value="HTH-Siroheme_Decarb"/>
</dbReference>
<organism evidence="5 6">
    <name type="scientific">Bacillus songklensis</name>
    <dbReference type="NCBI Taxonomy" id="1069116"/>
    <lineage>
        <taxon>Bacteria</taxon>
        <taxon>Bacillati</taxon>
        <taxon>Bacillota</taxon>
        <taxon>Bacilli</taxon>
        <taxon>Bacillales</taxon>
        <taxon>Bacillaceae</taxon>
        <taxon>Bacillus</taxon>
    </lineage>
</organism>
<keyword evidence="3" id="KW-0804">Transcription</keyword>
<dbReference type="InterPro" id="IPR036388">
    <property type="entry name" value="WH-like_DNA-bd_sf"/>
</dbReference>
<protein>
    <submittedName>
        <fullName evidence="5">Lrp/AsnC family transcriptional regulator</fullName>
    </submittedName>
</protein>
<dbReference type="InterPro" id="IPR019888">
    <property type="entry name" value="Tscrpt_reg_AsnC-like"/>
</dbReference>
<name>A0ABV8B8W5_9BACI</name>
<keyword evidence="1" id="KW-0805">Transcription regulation</keyword>
<keyword evidence="6" id="KW-1185">Reference proteome</keyword>
<feature type="domain" description="HTH asnC-type" evidence="4">
    <location>
        <begin position="3"/>
        <end position="65"/>
    </location>
</feature>
<dbReference type="RefSeq" id="WP_377919141.1">
    <property type="nucleotide sequence ID" value="NZ_JBHRZT010000073.1"/>
</dbReference>
<accession>A0ABV8B8W5</accession>
<dbReference type="Pfam" id="PF13412">
    <property type="entry name" value="HTH_24"/>
    <property type="match status" value="1"/>
</dbReference>
<dbReference type="SUPFAM" id="SSF54909">
    <property type="entry name" value="Dimeric alpha+beta barrel"/>
    <property type="match status" value="1"/>
</dbReference>
<dbReference type="InterPro" id="IPR019887">
    <property type="entry name" value="Tscrpt_reg_AsnC/Lrp_C"/>
</dbReference>
<dbReference type="PANTHER" id="PTHR43413">
    <property type="entry name" value="TRANSCRIPTIONAL REGULATOR, ASNC FAMILY"/>
    <property type="match status" value="1"/>
</dbReference>
<evidence type="ECO:0000256" key="1">
    <source>
        <dbReference type="ARBA" id="ARBA00023015"/>
    </source>
</evidence>
<evidence type="ECO:0000259" key="4">
    <source>
        <dbReference type="PROSITE" id="PS50956"/>
    </source>
</evidence>
<evidence type="ECO:0000256" key="3">
    <source>
        <dbReference type="ARBA" id="ARBA00023163"/>
    </source>
</evidence>
<gene>
    <name evidence="5" type="ORF">ACFOU2_25785</name>
</gene>
<dbReference type="Pfam" id="PF01037">
    <property type="entry name" value="AsnC_trans_reg"/>
    <property type="match status" value="1"/>
</dbReference>
<reference evidence="6" key="1">
    <citation type="journal article" date="2019" name="Int. J. Syst. Evol. Microbiol.">
        <title>The Global Catalogue of Microorganisms (GCM) 10K type strain sequencing project: providing services to taxonomists for standard genome sequencing and annotation.</title>
        <authorList>
            <consortium name="The Broad Institute Genomics Platform"/>
            <consortium name="The Broad Institute Genome Sequencing Center for Infectious Disease"/>
            <person name="Wu L."/>
            <person name="Ma J."/>
        </authorList>
    </citation>
    <scope>NUCLEOTIDE SEQUENCE [LARGE SCALE GENOMIC DNA]</scope>
    <source>
        <strain evidence="6">CCUG 61889</strain>
    </source>
</reference>
<dbReference type="Gene3D" id="3.30.70.920">
    <property type="match status" value="1"/>
</dbReference>
<proteinExistence type="predicted"/>
<dbReference type="PANTHER" id="PTHR43413:SF7">
    <property type="entry name" value="HTH-TYPE TRANSCRIPTIONAL REGULATOR PTR2"/>
    <property type="match status" value="1"/>
</dbReference>
<dbReference type="PROSITE" id="PS50956">
    <property type="entry name" value="HTH_ASNC_2"/>
    <property type="match status" value="1"/>
</dbReference>
<dbReference type="Proteomes" id="UP001595752">
    <property type="component" value="Unassembled WGS sequence"/>
</dbReference>
<dbReference type="InterPro" id="IPR011008">
    <property type="entry name" value="Dimeric_a/b-barrel"/>
</dbReference>
<evidence type="ECO:0000313" key="6">
    <source>
        <dbReference type="Proteomes" id="UP001595752"/>
    </source>
</evidence>
<dbReference type="SUPFAM" id="SSF46785">
    <property type="entry name" value="Winged helix' DNA-binding domain"/>
    <property type="match status" value="1"/>
</dbReference>
<dbReference type="InterPro" id="IPR036390">
    <property type="entry name" value="WH_DNA-bd_sf"/>
</dbReference>
<dbReference type="SMART" id="SM00344">
    <property type="entry name" value="HTH_ASNC"/>
    <property type="match status" value="1"/>
</dbReference>
<dbReference type="InterPro" id="IPR000485">
    <property type="entry name" value="AsnC-type_HTH_dom"/>
</dbReference>
<comment type="caution">
    <text evidence="5">The sequence shown here is derived from an EMBL/GenBank/DDBJ whole genome shotgun (WGS) entry which is preliminary data.</text>
</comment>
<sequence>MFLEEKELEILEILERNSRISVDTIAKMVDLPLEETTAIIEKLEREKVIVQYGTAINWRKVDGHENVTAMIDVKVTPKRGVGFDGIAERIYRFTEVKSVYLMSGAYDLSVIVEGKSMAEIAYFVSEKLSTLDSVLSTTTHFILKKYKHDGIIYEQGEDDRRIVVSP</sequence>
<evidence type="ECO:0000256" key="2">
    <source>
        <dbReference type="ARBA" id="ARBA00023125"/>
    </source>
</evidence>
<keyword evidence="2" id="KW-0238">DNA-binding</keyword>